<accession>A0A8T2C7E3</accession>
<dbReference type="AlphaFoldDB" id="A0A8T2C7E3"/>
<dbReference type="Pfam" id="PF03078">
    <property type="entry name" value="ATHILA"/>
    <property type="match status" value="1"/>
</dbReference>
<dbReference type="Proteomes" id="UP000694240">
    <property type="component" value="Chromosome 6"/>
</dbReference>
<feature type="region of interest" description="Disordered" evidence="1">
    <location>
        <begin position="324"/>
        <end position="371"/>
    </location>
</feature>
<organism evidence="3 4">
    <name type="scientific">Arabidopsis thaliana x Arabidopsis arenosa</name>
    <dbReference type="NCBI Taxonomy" id="1240361"/>
    <lineage>
        <taxon>Eukaryota</taxon>
        <taxon>Viridiplantae</taxon>
        <taxon>Streptophyta</taxon>
        <taxon>Embryophyta</taxon>
        <taxon>Tracheophyta</taxon>
        <taxon>Spermatophyta</taxon>
        <taxon>Magnoliopsida</taxon>
        <taxon>eudicotyledons</taxon>
        <taxon>Gunneridae</taxon>
        <taxon>Pentapetalae</taxon>
        <taxon>rosids</taxon>
        <taxon>malvids</taxon>
        <taxon>Brassicales</taxon>
        <taxon>Brassicaceae</taxon>
        <taxon>Camelineae</taxon>
        <taxon>Arabidopsis</taxon>
    </lineage>
</organism>
<evidence type="ECO:0000259" key="2">
    <source>
        <dbReference type="Pfam" id="PF03078"/>
    </source>
</evidence>
<dbReference type="InterPro" id="IPR004312">
    <property type="entry name" value="ATHILA_Orf1_C"/>
</dbReference>
<feature type="compositionally biased region" description="Basic residues" evidence="1">
    <location>
        <begin position="357"/>
        <end position="371"/>
    </location>
</feature>
<comment type="caution">
    <text evidence="3">The sequence shown here is derived from an EMBL/GenBank/DDBJ whole genome shotgun (WGS) entry which is preliminary data.</text>
</comment>
<dbReference type="EMBL" id="JAEFBK010000006">
    <property type="protein sequence ID" value="KAG7593972.1"/>
    <property type="molecule type" value="Genomic_DNA"/>
</dbReference>
<protein>
    <recommendedName>
        <fullName evidence="2">Arabidopsis retrotransposon Orf1 C-terminal domain-containing protein</fullName>
    </recommendedName>
</protein>
<evidence type="ECO:0000256" key="1">
    <source>
        <dbReference type="SAM" id="MobiDB-lite"/>
    </source>
</evidence>
<evidence type="ECO:0000313" key="4">
    <source>
        <dbReference type="Proteomes" id="UP000694240"/>
    </source>
</evidence>
<sequence>MGLTKFSETMDSLYPELVREFFASVELMYKKPRIPKPDERVLKFVCNGYAFSLTIAEVCEIYGFRYGSETKFGDFTSSDSFWNTIAKENANGILNAKKNPKFSLIRNPAIRYIHRLLGNTFFARKQFGGVRQDELWLLFMDVRRYIWWTNIVRCSVMLRSKTSTWVATKNQSKGSSTANILYWLNFSRTQRMRGNIAMCTPIAKHEKRSFPLPNTDLTSVTSLANIFFKHKGEDLFVLVPKSKRGKTEELETDEPQAVSDLWELPELPFEPKLEREKIFYNAYKIQKTMNKMAKNKFNWIKSKLRKISSYVSDEDEFIAQEEGRAIDRDQEAHGEQLDGCERRSSYDGNPLPSPHLPKIKQRKLGKKLQRD</sequence>
<reference evidence="3 4" key="1">
    <citation type="submission" date="2020-12" db="EMBL/GenBank/DDBJ databases">
        <title>Concerted genomic and epigenomic changes stabilize Arabidopsis allopolyploids.</title>
        <authorList>
            <person name="Chen Z."/>
        </authorList>
    </citation>
    <scope>NUCLEOTIDE SEQUENCE [LARGE SCALE GENOMIC DNA]</scope>
    <source>
        <strain evidence="3">Allo738</strain>
        <tissue evidence="3">Leaf</tissue>
    </source>
</reference>
<gene>
    <name evidence="3" type="ORF">ISN45_Aa01g027530</name>
</gene>
<proteinExistence type="predicted"/>
<keyword evidence="4" id="KW-1185">Reference proteome</keyword>
<evidence type="ECO:0000313" key="3">
    <source>
        <dbReference type="EMBL" id="KAG7593972.1"/>
    </source>
</evidence>
<feature type="domain" description="Arabidopsis retrotransposon Orf1 C-terminal" evidence="2">
    <location>
        <begin position="12"/>
        <end position="142"/>
    </location>
</feature>
<feature type="compositionally biased region" description="Basic and acidic residues" evidence="1">
    <location>
        <begin position="324"/>
        <end position="345"/>
    </location>
</feature>
<name>A0A8T2C7E3_9BRAS</name>